<organism evidence="4">
    <name type="scientific">Rhodotorula toruloides</name>
    <name type="common">Yeast</name>
    <name type="synonym">Rhodosporidium toruloides</name>
    <dbReference type="NCBI Taxonomy" id="5286"/>
    <lineage>
        <taxon>Eukaryota</taxon>
        <taxon>Fungi</taxon>
        <taxon>Dikarya</taxon>
        <taxon>Basidiomycota</taxon>
        <taxon>Pucciniomycotina</taxon>
        <taxon>Microbotryomycetes</taxon>
        <taxon>Sporidiobolales</taxon>
        <taxon>Sporidiobolaceae</taxon>
        <taxon>Rhodotorula</taxon>
    </lineage>
</organism>
<dbReference type="GO" id="GO:0005762">
    <property type="term" value="C:mitochondrial large ribosomal subunit"/>
    <property type="evidence" value="ECO:0007669"/>
    <property type="project" value="TreeGrafter"/>
</dbReference>
<evidence type="ECO:0000313" key="4">
    <source>
        <dbReference type="EMBL" id="CDR43611.1"/>
    </source>
</evidence>
<comment type="similarity">
    <text evidence="1">Belongs to the universal ribosomal protein uL1 family.</text>
</comment>
<dbReference type="Pfam" id="PF00687">
    <property type="entry name" value="Ribosomal_L1"/>
    <property type="match status" value="1"/>
</dbReference>
<dbReference type="SUPFAM" id="SSF56808">
    <property type="entry name" value="Ribosomal protein L1"/>
    <property type="match status" value="1"/>
</dbReference>
<keyword evidence="3" id="KW-0687">Ribonucleoprotein</keyword>
<dbReference type="InterPro" id="IPR028364">
    <property type="entry name" value="Ribosomal_uL1/biogenesis"/>
</dbReference>
<evidence type="ECO:0000256" key="3">
    <source>
        <dbReference type="ARBA" id="ARBA00023274"/>
    </source>
</evidence>
<dbReference type="PANTHER" id="PTHR36427">
    <property type="entry name" value="54S RIBOSOMAL PROTEIN L1, MITOCHONDRIAL"/>
    <property type="match status" value="1"/>
</dbReference>
<proteinExistence type="inferred from homology"/>
<dbReference type="EMBL" id="LK052943">
    <property type="protein sequence ID" value="CDR43611.1"/>
    <property type="molecule type" value="Genomic_DNA"/>
</dbReference>
<accession>A0A061B2D4</accession>
<dbReference type="CDD" id="cd00403">
    <property type="entry name" value="Ribosomal_L1"/>
    <property type="match status" value="1"/>
</dbReference>
<evidence type="ECO:0000256" key="2">
    <source>
        <dbReference type="ARBA" id="ARBA00022980"/>
    </source>
</evidence>
<name>A0A061B2D4_RHOTO</name>
<dbReference type="OrthoDB" id="1747252at2759"/>
<dbReference type="FunFam" id="3.40.50.790:FF:000001">
    <property type="entry name" value="50S ribosomal protein L1"/>
    <property type="match status" value="1"/>
</dbReference>
<dbReference type="AlphaFoldDB" id="A0A061B2D4"/>
<protein>
    <submittedName>
        <fullName evidence="4">RHTO0S08e03466g1_1</fullName>
    </submittedName>
</protein>
<dbReference type="PANTHER" id="PTHR36427:SF3">
    <property type="entry name" value="LARGE RIBOSOMAL SUBUNIT PROTEIN UL1M"/>
    <property type="match status" value="1"/>
</dbReference>
<dbReference type="Gene3D" id="3.30.190.20">
    <property type="match status" value="1"/>
</dbReference>
<keyword evidence="2" id="KW-0689">Ribosomal protein</keyword>
<dbReference type="GO" id="GO:0003735">
    <property type="term" value="F:structural constituent of ribosome"/>
    <property type="evidence" value="ECO:0007669"/>
    <property type="project" value="TreeGrafter"/>
</dbReference>
<sequence length="296" mass="31494">MASRRAQALLASSRAQLVPSTSSRAAASSSRAFATTAPAEKARVYSALHKVTLERKRRAEMGQGAHADRSKIRLPLDEAAKVLQAWTPLQPNLSYDINVQVKPTGTIQLNAIRGRAFLPHSCANSTKHEVIVVFASGKQAEAARQAGADIVGGQELVDDILLGKISPDKLITTNELLPLFQRNPTLARTLGPRGLMPSVKRGTVTEDVVQAIQEARGGLDWKGDSRGVVRAVVGRLHFNPDQLAENVHTLLASVSDVAIGGTGSNKGGSVQRQRRPGITRVMLTSTSGPAIELADA</sequence>
<dbReference type="InterPro" id="IPR016095">
    <property type="entry name" value="Ribosomal_uL1_3-a/b-sand"/>
</dbReference>
<dbReference type="InterPro" id="IPR023674">
    <property type="entry name" value="Ribosomal_uL1-like"/>
</dbReference>
<reference evidence="4" key="1">
    <citation type="journal article" date="2014" name="Genome Announc.">
        <title>Draft genome sequence of Rhodosporidium toruloides CECT1137, an oleaginous yeast of biotechnological interest.</title>
        <authorList>
            <person name="Morin N."/>
            <person name="Calcas X."/>
            <person name="Devillers H."/>
            <person name="Durrens P."/>
            <person name="Sherman D.J."/>
            <person name="Nicaud J.-M."/>
            <person name="Neuveglise C."/>
        </authorList>
    </citation>
    <scope>NUCLEOTIDE SEQUENCE</scope>
    <source>
        <strain evidence="4">CECT1137</strain>
    </source>
</reference>
<gene>
    <name evidence="4" type="ORF">RHTO0S_08e03466g</name>
</gene>
<evidence type="ECO:0000256" key="1">
    <source>
        <dbReference type="ARBA" id="ARBA00010531"/>
    </source>
</evidence>
<dbReference type="Gene3D" id="3.40.50.790">
    <property type="match status" value="1"/>
</dbReference>